<dbReference type="PANTHER" id="PTHR31685">
    <property type="entry name" value="INTEGRAL MEMBRANE PROTEIN (AFU_ORTHOLOGUE AFUA_6G12730)-RELATED"/>
    <property type="match status" value="1"/>
</dbReference>
<dbReference type="InterPro" id="IPR018825">
    <property type="entry name" value="DUF2427"/>
</dbReference>
<dbReference type="PANTHER" id="PTHR31685:SF3">
    <property type="entry name" value="INTEGRAL MEMBRANE PROTEIN (AFU_ORTHOLOGUE AFUA_6G12730)"/>
    <property type="match status" value="1"/>
</dbReference>
<evidence type="ECO:0000256" key="1">
    <source>
        <dbReference type="SAM" id="MobiDB-lite"/>
    </source>
</evidence>
<dbReference type="Gene3D" id="1.20.120.1770">
    <property type="match status" value="1"/>
</dbReference>
<dbReference type="Proteomes" id="UP000443090">
    <property type="component" value="Unassembled WGS sequence"/>
</dbReference>
<feature type="transmembrane region" description="Helical" evidence="2">
    <location>
        <begin position="135"/>
        <end position="156"/>
    </location>
</feature>
<comment type="caution">
    <text evidence="6">The sequence shown here is derived from an EMBL/GenBank/DDBJ whole genome shotgun (WGS) entry which is preliminary data.</text>
</comment>
<dbReference type="InterPro" id="IPR018827">
    <property type="entry name" value="YTP1_C"/>
</dbReference>
<sequence length="586" mass="65355">MQILSRSFAAPTVVVLLGLASVAGAHGHEGDMKMDIGDTSISRPALATKPDTMDAGPQSYFQYGEHSGFLVAHILLMILGWMFILPVGVMFSISRSRYRLPVQILFLVTNAVGVLLVTIYNASTPDLYPDNAHHKIGWILTWVMSAQVFMGVLNTYKERNGVVQNEERAAFIPISTQVMAEHQRLQNLRLEEACRFSNDSGQGTEPNTESLRSQSISSQGSDDQLPDIIQLHEQEEELKERSGWLRGSKLDQFLSRKAPRLLTSRVFRVFQLAYNIVDRVIFLIGFLGMATGFITYGGFFIGPQVFSGLAHFIKGGVFFWYGILTLGRWAGSFADIGWAWNISPSKKSRPTAEFVESFLIFLYGSTNVFLEHLAAWGSKWSAQDLEHISITIMFIGGGLCGMVIESRNIRDLLNTARQPPQSFLHDHGEESEKMEPKTYRFSMNPMPALVVLLLGLMMSSHHQASMLSTMIHKQWGTLLVGAAFARAATYVVFYLSPPTSILPGRPPTELITAFCLMAGGLIFMSSARDLVMAMELHDLDAMFVFTVSMGFITFLMAWIILVVAIKGWAVRMENRSIYTYRPISVA</sequence>
<keyword evidence="7" id="KW-1185">Reference proteome</keyword>
<feature type="chain" id="PRO_5034836997" evidence="3">
    <location>
        <begin position="28"/>
        <end position="586"/>
    </location>
</feature>
<feature type="transmembrane region" description="Helical" evidence="2">
    <location>
        <begin position="318"/>
        <end position="342"/>
    </location>
</feature>
<feature type="domain" description="Protein YTP1-like C-terminal" evidence="5">
    <location>
        <begin position="285"/>
        <end position="567"/>
    </location>
</feature>
<proteinExistence type="predicted"/>
<feature type="transmembrane region" description="Helical" evidence="2">
    <location>
        <begin position="280"/>
        <end position="306"/>
    </location>
</feature>
<name>A0A8H8RHY0_9HELO</name>
<dbReference type="Pfam" id="PF10348">
    <property type="entry name" value="DUF2427"/>
    <property type="match status" value="1"/>
</dbReference>
<feature type="domain" description="DUF2427" evidence="4">
    <location>
        <begin position="57"/>
        <end position="155"/>
    </location>
</feature>
<feature type="region of interest" description="Disordered" evidence="1">
    <location>
        <begin position="197"/>
        <end position="223"/>
    </location>
</feature>
<evidence type="ECO:0000259" key="5">
    <source>
        <dbReference type="Pfam" id="PF10355"/>
    </source>
</evidence>
<evidence type="ECO:0000256" key="2">
    <source>
        <dbReference type="SAM" id="Phobius"/>
    </source>
</evidence>
<organism evidence="6 7">
    <name type="scientific">Lachnellula occidentalis</name>
    <dbReference type="NCBI Taxonomy" id="215460"/>
    <lineage>
        <taxon>Eukaryota</taxon>
        <taxon>Fungi</taxon>
        <taxon>Dikarya</taxon>
        <taxon>Ascomycota</taxon>
        <taxon>Pezizomycotina</taxon>
        <taxon>Leotiomycetes</taxon>
        <taxon>Helotiales</taxon>
        <taxon>Lachnaceae</taxon>
        <taxon>Lachnellula</taxon>
    </lineage>
</organism>
<feature type="transmembrane region" description="Helical" evidence="2">
    <location>
        <begin position="478"/>
        <end position="496"/>
    </location>
</feature>
<feature type="transmembrane region" description="Helical" evidence="2">
    <location>
        <begin position="104"/>
        <end position="123"/>
    </location>
</feature>
<gene>
    <name evidence="6" type="ORF">LOCC1_G007408</name>
</gene>
<evidence type="ECO:0000259" key="4">
    <source>
        <dbReference type="Pfam" id="PF10348"/>
    </source>
</evidence>
<feature type="signal peptide" evidence="3">
    <location>
        <begin position="1"/>
        <end position="27"/>
    </location>
</feature>
<feature type="compositionally biased region" description="Low complexity" evidence="1">
    <location>
        <begin position="210"/>
        <end position="223"/>
    </location>
</feature>
<dbReference type="AlphaFoldDB" id="A0A8H8RHY0"/>
<evidence type="ECO:0000256" key="3">
    <source>
        <dbReference type="SAM" id="SignalP"/>
    </source>
</evidence>
<feature type="compositionally biased region" description="Polar residues" evidence="1">
    <location>
        <begin position="197"/>
        <end position="209"/>
    </location>
</feature>
<accession>A0A8H8RHY0</accession>
<dbReference type="Pfam" id="PF10355">
    <property type="entry name" value="Ytp1"/>
    <property type="match status" value="1"/>
</dbReference>
<feature type="transmembrane region" description="Helical" evidence="2">
    <location>
        <begin position="441"/>
        <end position="458"/>
    </location>
</feature>
<protein>
    <submittedName>
        <fullName evidence="6">Putative membrane protein</fullName>
    </submittedName>
</protein>
<dbReference type="OrthoDB" id="4005299at2759"/>
<keyword evidence="2" id="KW-0812">Transmembrane</keyword>
<evidence type="ECO:0000313" key="6">
    <source>
        <dbReference type="EMBL" id="TVY34797.1"/>
    </source>
</evidence>
<dbReference type="CDD" id="cd08760">
    <property type="entry name" value="Cyt_b561_FRRS1_like"/>
    <property type="match status" value="1"/>
</dbReference>
<feature type="transmembrane region" description="Helical" evidence="2">
    <location>
        <begin position="542"/>
        <end position="565"/>
    </location>
</feature>
<keyword evidence="2" id="KW-1133">Transmembrane helix</keyword>
<keyword evidence="2" id="KW-0472">Membrane</keyword>
<keyword evidence="3" id="KW-0732">Signal</keyword>
<dbReference type="EMBL" id="QGMI01001087">
    <property type="protein sequence ID" value="TVY34797.1"/>
    <property type="molecule type" value="Genomic_DNA"/>
</dbReference>
<feature type="transmembrane region" description="Helical" evidence="2">
    <location>
        <begin position="508"/>
        <end position="527"/>
    </location>
</feature>
<feature type="transmembrane region" description="Helical" evidence="2">
    <location>
        <begin position="69"/>
        <end position="92"/>
    </location>
</feature>
<reference evidence="6 7" key="1">
    <citation type="submission" date="2018-05" db="EMBL/GenBank/DDBJ databases">
        <title>Genome sequencing and assembly of the regulated plant pathogen Lachnellula willkommii and related sister species for the development of diagnostic species identification markers.</title>
        <authorList>
            <person name="Giroux E."/>
            <person name="Bilodeau G."/>
        </authorList>
    </citation>
    <scope>NUCLEOTIDE SEQUENCE [LARGE SCALE GENOMIC DNA]</scope>
    <source>
        <strain evidence="6 7">CBS 160.35</strain>
    </source>
</reference>
<evidence type="ECO:0000313" key="7">
    <source>
        <dbReference type="Proteomes" id="UP000443090"/>
    </source>
</evidence>